<dbReference type="PROSITE" id="PS00518">
    <property type="entry name" value="ZF_RING_1"/>
    <property type="match status" value="1"/>
</dbReference>
<dbReference type="SMART" id="SM00336">
    <property type="entry name" value="BBOX"/>
    <property type="match status" value="2"/>
</dbReference>
<feature type="compositionally biased region" description="Basic and acidic residues" evidence="5">
    <location>
        <begin position="390"/>
        <end position="402"/>
    </location>
</feature>
<evidence type="ECO:0000256" key="2">
    <source>
        <dbReference type="ARBA" id="ARBA00022771"/>
    </source>
</evidence>
<dbReference type="Gene3D" id="3.30.160.60">
    <property type="entry name" value="Classic Zinc Finger"/>
    <property type="match status" value="1"/>
</dbReference>
<feature type="compositionally biased region" description="Polar residues" evidence="5">
    <location>
        <begin position="405"/>
        <end position="414"/>
    </location>
</feature>
<dbReference type="SMART" id="SM00184">
    <property type="entry name" value="RING"/>
    <property type="match status" value="2"/>
</dbReference>
<dbReference type="PANTHER" id="PTHR25462:SF305">
    <property type="entry name" value="RING-TYPE DOMAIN-CONTAINING PROTEIN"/>
    <property type="match status" value="1"/>
</dbReference>
<dbReference type="GO" id="GO:0061630">
    <property type="term" value="F:ubiquitin protein ligase activity"/>
    <property type="evidence" value="ECO:0007669"/>
    <property type="project" value="TreeGrafter"/>
</dbReference>
<dbReference type="SUPFAM" id="SSF57845">
    <property type="entry name" value="B-box zinc-binding domain"/>
    <property type="match status" value="1"/>
</dbReference>
<feature type="region of interest" description="Disordered" evidence="5">
    <location>
        <begin position="390"/>
        <end position="487"/>
    </location>
</feature>
<dbReference type="GO" id="GO:0005654">
    <property type="term" value="C:nucleoplasm"/>
    <property type="evidence" value="ECO:0007669"/>
    <property type="project" value="TreeGrafter"/>
</dbReference>
<keyword evidence="2 4" id="KW-0863">Zinc-finger</keyword>
<dbReference type="InterPro" id="IPR017907">
    <property type="entry name" value="Znf_RING_CS"/>
</dbReference>
<dbReference type="Proteomes" id="UP001283361">
    <property type="component" value="Unassembled WGS sequence"/>
</dbReference>
<dbReference type="SUPFAM" id="SSF57850">
    <property type="entry name" value="RING/U-box"/>
    <property type="match status" value="1"/>
</dbReference>
<sequence length="814" mass="89467">MERFSRYRRRLERDRYYTQAIVPSAVSTPSPPPSGASPIGNMSTTAAGNKLAKEINDEFLTCKICLEGFKTPKCLDCLHTFCEQCIDNHVLSECSYKKYSDYREFTCPLCRKRTQLPIGGVKKLPDNFLLSSLSELVARQKPSKFPFCDICRLINRKHREATSKCLDCNKFLCKSCVDMHKDTKVTSNHSLFDVEIEKDIECKEHQDEVVRFYCEPCETCICVLCTFNEHRDHEISQFSDAVNKYKEIIQSLLGDCKSKIDVYDRQLALLNRCEGTIKSAEQRIHDAAIQFIAEVRTKEKALVDELHAAYGKELMQYMERKGEMQTNLDSLKSTCNLTELVLKGKDIELLLLKKQVEEKLSVLANVELKDLPRSIGKQITFVSGSLELGRLDDPDVPSEMKRKSQGQGTANSLRNNEENSQKLTLPNMIFGQTRSRDPLDIDKDLFLAGGDSDPARLAPKPVPKRTVDTQTDTPAKSPEPPKKTFGNRCIQTEYPERYDNLGFGFSRGHSSSGSQETRGTETDVINTVEKAVNTPTRSLQALTSQLERARTAHTGDEASPTPRAEATPTSEQAESASQRRHRRRRERARALEVSVRPTTLTPGYSHAGSSDGYAGDGDYDAETSRVDHDEDGGGQFAVVEASATAAGVVGVSGVMIDAKEVFSGSCPLLPVLTFSSSIEESVYVAEADTPTTTVNFIAPGDLGQGEGEGGDLTPSAMSESNYYVPFTGGVTTSVSNVSNFDDDSGEESGDGVNVTAVITSLDLGGPCVDCVETIRDTEQSTVATICTEPATYSTVATNTRSIGKSNASTSPPRL</sequence>
<feature type="domain" description="B box-type" evidence="7">
    <location>
        <begin position="143"/>
        <end position="194"/>
    </location>
</feature>
<dbReference type="InterPro" id="IPR013083">
    <property type="entry name" value="Znf_RING/FYVE/PHD"/>
</dbReference>
<dbReference type="CDD" id="cd16584">
    <property type="entry name" value="RING-HC_TRIM56_C-V"/>
    <property type="match status" value="1"/>
</dbReference>
<organism evidence="8 9">
    <name type="scientific">Elysia crispata</name>
    <name type="common">lettuce slug</name>
    <dbReference type="NCBI Taxonomy" id="231223"/>
    <lineage>
        <taxon>Eukaryota</taxon>
        <taxon>Metazoa</taxon>
        <taxon>Spiralia</taxon>
        <taxon>Lophotrochozoa</taxon>
        <taxon>Mollusca</taxon>
        <taxon>Gastropoda</taxon>
        <taxon>Heterobranchia</taxon>
        <taxon>Euthyneura</taxon>
        <taxon>Panpulmonata</taxon>
        <taxon>Sacoglossa</taxon>
        <taxon>Placobranchoidea</taxon>
        <taxon>Plakobranchidae</taxon>
        <taxon>Elysia</taxon>
    </lineage>
</organism>
<dbReference type="PROSITE" id="PS50119">
    <property type="entry name" value="ZF_BBOX"/>
    <property type="match status" value="2"/>
</dbReference>
<dbReference type="InterPro" id="IPR000315">
    <property type="entry name" value="Znf_B-box"/>
</dbReference>
<dbReference type="InterPro" id="IPR027370">
    <property type="entry name" value="Znf-RING_euk"/>
</dbReference>
<dbReference type="Gene3D" id="3.30.40.10">
    <property type="entry name" value="Zinc/RING finger domain, C3HC4 (zinc finger)"/>
    <property type="match status" value="1"/>
</dbReference>
<dbReference type="PROSITE" id="PS50089">
    <property type="entry name" value="ZF_RING_2"/>
    <property type="match status" value="1"/>
</dbReference>
<evidence type="ECO:0000259" key="6">
    <source>
        <dbReference type="PROSITE" id="PS50089"/>
    </source>
</evidence>
<dbReference type="Pfam" id="PF00643">
    <property type="entry name" value="zf-B_box"/>
    <property type="match status" value="1"/>
</dbReference>
<comment type="caution">
    <text evidence="8">The sequence shown here is derived from an EMBL/GenBank/DDBJ whole genome shotgun (WGS) entry which is preliminary data.</text>
</comment>
<keyword evidence="1" id="KW-0479">Metal-binding</keyword>
<dbReference type="InterPro" id="IPR047153">
    <property type="entry name" value="TRIM45/56/19-like"/>
</dbReference>
<proteinExistence type="predicted"/>
<feature type="compositionally biased region" description="Low complexity" evidence="5">
    <location>
        <begin position="504"/>
        <end position="514"/>
    </location>
</feature>
<feature type="domain" description="B box-type" evidence="7">
    <location>
        <begin position="197"/>
        <end position="238"/>
    </location>
</feature>
<evidence type="ECO:0000313" key="9">
    <source>
        <dbReference type="Proteomes" id="UP001283361"/>
    </source>
</evidence>
<gene>
    <name evidence="8" type="ORF">RRG08_054262</name>
</gene>
<feature type="compositionally biased region" description="Basic and acidic residues" evidence="5">
    <location>
        <begin position="434"/>
        <end position="445"/>
    </location>
</feature>
<dbReference type="EMBL" id="JAWDGP010006482">
    <property type="protein sequence ID" value="KAK3740241.1"/>
    <property type="molecule type" value="Genomic_DNA"/>
</dbReference>
<feature type="compositionally biased region" description="Basic and acidic residues" evidence="5">
    <location>
        <begin position="547"/>
        <end position="556"/>
    </location>
</feature>
<dbReference type="InterPro" id="IPR001841">
    <property type="entry name" value="Znf_RING"/>
</dbReference>
<dbReference type="GO" id="GO:0008270">
    <property type="term" value="F:zinc ion binding"/>
    <property type="evidence" value="ECO:0007669"/>
    <property type="project" value="UniProtKB-KW"/>
</dbReference>
<feature type="region of interest" description="Disordered" evidence="5">
    <location>
        <begin position="504"/>
        <end position="524"/>
    </location>
</feature>
<evidence type="ECO:0000256" key="1">
    <source>
        <dbReference type="ARBA" id="ARBA00022723"/>
    </source>
</evidence>
<evidence type="ECO:0000256" key="3">
    <source>
        <dbReference type="ARBA" id="ARBA00022833"/>
    </source>
</evidence>
<evidence type="ECO:0000259" key="7">
    <source>
        <dbReference type="PROSITE" id="PS50119"/>
    </source>
</evidence>
<feature type="domain" description="RING-type" evidence="6">
    <location>
        <begin position="62"/>
        <end position="111"/>
    </location>
</feature>
<name>A0AAE0YBU0_9GAST</name>
<accession>A0AAE0YBU0</accession>
<reference evidence="8" key="1">
    <citation type="journal article" date="2023" name="G3 (Bethesda)">
        <title>A reference genome for the long-term kleptoplast-retaining sea slug Elysia crispata morphotype clarki.</title>
        <authorList>
            <person name="Eastman K.E."/>
            <person name="Pendleton A.L."/>
            <person name="Shaikh M.A."/>
            <person name="Suttiyut T."/>
            <person name="Ogas R."/>
            <person name="Tomko P."/>
            <person name="Gavelis G."/>
            <person name="Widhalm J.R."/>
            <person name="Wisecaver J.H."/>
        </authorList>
    </citation>
    <scope>NUCLEOTIDE SEQUENCE</scope>
    <source>
        <strain evidence="8">ECLA1</strain>
    </source>
</reference>
<evidence type="ECO:0000313" key="8">
    <source>
        <dbReference type="EMBL" id="KAK3740241.1"/>
    </source>
</evidence>
<dbReference type="Gene3D" id="4.10.830.40">
    <property type="match status" value="1"/>
</dbReference>
<protein>
    <submittedName>
        <fullName evidence="8">Uncharacterized protein</fullName>
    </submittedName>
</protein>
<dbReference type="PANTHER" id="PTHR25462">
    <property type="entry name" value="BONUS, ISOFORM C-RELATED"/>
    <property type="match status" value="1"/>
</dbReference>
<dbReference type="AlphaFoldDB" id="A0AAE0YBU0"/>
<feature type="compositionally biased region" description="Basic residues" evidence="5">
    <location>
        <begin position="578"/>
        <end position="587"/>
    </location>
</feature>
<evidence type="ECO:0000256" key="4">
    <source>
        <dbReference type="PROSITE-ProRule" id="PRU00024"/>
    </source>
</evidence>
<evidence type="ECO:0000256" key="5">
    <source>
        <dbReference type="SAM" id="MobiDB-lite"/>
    </source>
</evidence>
<feature type="region of interest" description="Disordered" evidence="5">
    <location>
        <begin position="544"/>
        <end position="617"/>
    </location>
</feature>
<dbReference type="Pfam" id="PF13445">
    <property type="entry name" value="zf-RING_UBOX"/>
    <property type="match status" value="1"/>
</dbReference>
<keyword evidence="9" id="KW-1185">Reference proteome</keyword>
<feature type="compositionally biased region" description="Low complexity" evidence="5">
    <location>
        <begin position="603"/>
        <end position="613"/>
    </location>
</feature>
<keyword evidence="3" id="KW-0862">Zinc</keyword>